<dbReference type="NCBIfam" id="TIGR01733">
    <property type="entry name" value="AA-adenyl-dom"/>
    <property type="match status" value="2"/>
</dbReference>
<dbReference type="NCBIfam" id="NF003417">
    <property type="entry name" value="PRK04813.1"/>
    <property type="match status" value="2"/>
</dbReference>
<keyword evidence="6" id="KW-1185">Reference proteome</keyword>
<evidence type="ECO:0000256" key="3">
    <source>
        <dbReference type="ARBA" id="ARBA00022553"/>
    </source>
</evidence>
<dbReference type="GO" id="GO:0003824">
    <property type="term" value="F:catalytic activity"/>
    <property type="evidence" value="ECO:0007669"/>
    <property type="project" value="InterPro"/>
</dbReference>
<dbReference type="InterPro" id="IPR009081">
    <property type="entry name" value="PP-bd_ACP"/>
</dbReference>
<dbReference type="FunFam" id="3.30.300.30:FF:000010">
    <property type="entry name" value="Enterobactin synthetase component F"/>
    <property type="match status" value="1"/>
</dbReference>
<dbReference type="NCBIfam" id="TIGR01746">
    <property type="entry name" value="Thioester-redct"/>
    <property type="match status" value="1"/>
</dbReference>
<proteinExistence type="predicted"/>
<evidence type="ECO:0000313" key="5">
    <source>
        <dbReference type="EMBL" id="BBL70550.1"/>
    </source>
</evidence>
<dbReference type="FunFam" id="3.40.50.980:FF:000001">
    <property type="entry name" value="Non-ribosomal peptide synthetase"/>
    <property type="match status" value="2"/>
</dbReference>
<dbReference type="PROSITE" id="PS50075">
    <property type="entry name" value="CARRIER"/>
    <property type="match status" value="2"/>
</dbReference>
<keyword evidence="2" id="KW-0596">Phosphopantetheine</keyword>
<accession>A0A8D4VMG5</accession>
<evidence type="ECO:0000256" key="2">
    <source>
        <dbReference type="ARBA" id="ARBA00022450"/>
    </source>
</evidence>
<dbReference type="PROSITE" id="PS00012">
    <property type="entry name" value="PHOSPHOPANTETHEINE"/>
    <property type="match status" value="1"/>
</dbReference>
<dbReference type="PANTHER" id="PTHR45527">
    <property type="entry name" value="NONRIBOSOMAL PEPTIDE SYNTHETASE"/>
    <property type="match status" value="1"/>
</dbReference>
<dbReference type="CDD" id="cd05235">
    <property type="entry name" value="SDR_e1"/>
    <property type="match status" value="1"/>
</dbReference>
<dbReference type="KEGG" id="moz:MoryE10_11560"/>
<dbReference type="InterPro" id="IPR013120">
    <property type="entry name" value="FAR_NAD-bd"/>
</dbReference>
<reference evidence="5" key="1">
    <citation type="submission" date="2019-06" db="EMBL/GenBank/DDBJ databases">
        <title>Complete genome sequence of Methylogaea oryzae strain JCM16910.</title>
        <authorList>
            <person name="Asakawa S."/>
        </authorList>
    </citation>
    <scope>NUCLEOTIDE SEQUENCE</scope>
    <source>
        <strain evidence="5">E10</strain>
    </source>
</reference>
<dbReference type="GO" id="GO:0031177">
    <property type="term" value="F:phosphopantetheine binding"/>
    <property type="evidence" value="ECO:0007669"/>
    <property type="project" value="InterPro"/>
</dbReference>
<dbReference type="FunFam" id="1.10.1200.10:FF:000016">
    <property type="entry name" value="Non-ribosomal peptide synthase"/>
    <property type="match status" value="1"/>
</dbReference>
<dbReference type="GO" id="GO:0044550">
    <property type="term" value="P:secondary metabolite biosynthetic process"/>
    <property type="evidence" value="ECO:0007669"/>
    <property type="project" value="UniProtKB-ARBA"/>
</dbReference>
<dbReference type="Pfam" id="PF00550">
    <property type="entry name" value="PP-binding"/>
    <property type="match status" value="2"/>
</dbReference>
<dbReference type="RefSeq" id="WP_221048500.1">
    <property type="nucleotide sequence ID" value="NZ_AP019782.1"/>
</dbReference>
<dbReference type="Pfam" id="PF00501">
    <property type="entry name" value="AMP-binding"/>
    <property type="match status" value="2"/>
</dbReference>
<organism evidence="5 6">
    <name type="scientific">Methylogaea oryzae</name>
    <dbReference type="NCBI Taxonomy" id="1295382"/>
    <lineage>
        <taxon>Bacteria</taxon>
        <taxon>Pseudomonadati</taxon>
        <taxon>Pseudomonadota</taxon>
        <taxon>Gammaproteobacteria</taxon>
        <taxon>Methylococcales</taxon>
        <taxon>Methylococcaceae</taxon>
        <taxon>Methylogaea</taxon>
    </lineage>
</organism>
<sequence length="2556" mass="281721">MKPLRDFLAQLEAKDIRLWLEGDGLRFRAPKDALTADLRQELATRKQEVIAALAQAGGPEPIAPLPEGADIPISYAQQRLWFLAGMERDSPVYNVFACYVAAGALNAKALENALADLVRRHHSLRMCFPEVEGKAAVRLLEAYAPLQIDDLSHLSGATQRQALDRHVESLSHFRFDLATGPLFQARLLVLGNDRHALLFAMHHIISDGWSMSLMYQELSQLYTAYSRDETPALAPLSIHYGDYAAWQRRRLSGATLDALLDYWRGQLDGAPELLALPTDRPRPPVMSYRGGHFQTRLAPDAAQQLRALSRQQGCTLFMTLLAAFYLLLARYSGQRDIVVGVPIANRTQPQTHGLIGFFVNTLVMRTVLGEEQSFLDLLQQVRQTAIGAYDHQELPFETLVERLNPERSLAYAPLFQVTFSLLNEPMEQLQLPQLRVEPLPDRTIVPYSKFDLGLLLMEQKDGLLCTWEYAADLFDGATVERMARRYETLLQAILQDPGRCIDDLPLLPPEEAARIQAWNRRAAADAPEWSVIDQFEDRAARCPDRTALVCRGVATSYRELNRQANRLARRLLERGVTAETVVAVCLESSLEMLAAILAIHKAGGVHLPMDPNYPSARLAFVLEDSRAALLLTGAPLLQRCASLPAVETLCLEADVATAPADDANPARTTRPSDAAYIIYTSGSTGQPKGVVVEHRGLANTTAWCMAYFGVRDTDRCLQAVNVAFDAIMLDLWPCLCSGAALYVAEPGLLASSDDLKAWLDDHGITLAGLPTPIAESLLSDGWRSRSLTRLFTGGDRLHRYPPQTANFKLHNLYGPTECSIVTSATPVLPKRPADPEFPAIGAPIANTRIVILDGRDNPLPIGVPGELCIAGTGLARGYLNRPELTAEKFCEVELFGRRERVYKSGDLARLRCLNDSTGDLTVEFLGRIDQQVKLRGFRIELGEIEAALAQHGAVDEAVVLLYDKRGEKRLVAYVTPSIATDELRAWLKAWLPDYMIPADFIALDQLPLTPNGKVDKAALPEPHIAAASGPAQAAPPGDETEMLLCSLWSQVLGLPIDNVHSDFFRAGGHSLVATQLASRLRDSFGVEVPVKAIFEYPVLKDLAAWLRRQQGAPELPPLLPLADGEEPVLSFAQRRLWFLAKLDGQSTTYNIPAALRLEGNLNRPALQTALATLIQRHVSLRLCFPEIDGRPALRVRDGDVPLAVTDLSGLPEADRQKELNRLIAEHALFPFDLAAGPLIDLRLVKLGETSHVLLLNLHHIVSDGWSMGIFLREWRELYDSQVEGRPPRLADPGVQYTDYAAWQRGWLQGEFLERQLHYWETKLAGAPALLHLPTDAPRPALMSYNGARLKRVVPPAVGQRLEQLGREHSATLYMVLLAAFDVLLYRYSGCDDILVGSPIANRTHSRTEDIVGLFVNTLVLRTRIDPSADFIDLLSAVRRTALEAYAHQDIPFEYLVERLKPQRSLSYSPLFQVMFSLQNAPMEALELAELNVSFLPHQYPIAKYDLTLDVVERADGLHCHWEYCSDLFQAETVLAMAEHFALLLEAIAADPARCPHQFPILPQEEAQRLRALGEAREEFPGQPTVVGLFDRQARATPQHPALLSDAGQLSYRQLAARADHLAGRLIDLGVQTGDIVAICMERGADMVAALLGVLKAGGAYLPIDPHHPQARIALLLEECGTQLVLTQSGTWHALPTSAAKAVPVDALWQSMPDGIQPVDRSRPDGLAYVIYTSGSTGRPKGVAVEHAALAGHWHAAQRIYRVTPQDRVLNFAAFTFDVALEQITAALLAGATLVLPPHDVLDAQRFLQFMRHWAVTVADLPPAYWQQVLTLLEKAEELPPALRLLILGGEALDAGLARRTAERLAHRPELTVLNAYGPTEGVITATVFQVDGDTGQQRFAASAPIGTPLANVGAHILDRNHRPVPIGVPGELCISGALARGYLNRPELTEQSFIELEVFGQRRRLYKTGDQARWVRTDGDGLILEFLGRMDHQIKLRGFRIEPGEIETVLARHEGIREAAVIPSPHGGQLVAFVTGQPPEDLREWLKRQLPDYMVPASFVTLPALPLTSAGKVDRAALAGMVESGGDANTAPAYTAPRNPAEERLCELWQSLLGRERVGIHDDFFELGGHSLLMTELTYQIREVFQTEVSLRRLFESPTVAAMAGLITHGERTGPALDLAGEATLEPDIVPTAPWSPAAPEKLLLTGATGFLGVFLLHELLRQTSADIYCLVRCADGAEGNRRLREQLQAHRIWDEAFAQRIIAVPGDLAQAGLGMAPEQYRQLAEQLDGIYHNGALVNHVYPYEALKAANVAGTKEILRLAVAGGKTKPVHYVSSILSTEGDDATPVVKETDFPAPEQVAGQGYPQTKWVAEKLMRNAAERGIPVYVYRPTRVCGHSLTGVSNGKDFLTLLLQGCLQIGRMPPIAGVCDNLVPVDYVSRALVHLSKQRELAGQTFHLSNPHSTPLRELLLWAQSYGHRLEEVPYPAWKQALAQSRDNPLYPYLANLPEDNVFARPASQDAARIDCRNTLRGLQGSDIVCPQVDRALFGRQLAAQT</sequence>
<feature type="domain" description="Carrier" evidence="4">
    <location>
        <begin position="1035"/>
        <end position="1110"/>
    </location>
</feature>
<evidence type="ECO:0000259" key="4">
    <source>
        <dbReference type="PROSITE" id="PS50075"/>
    </source>
</evidence>
<dbReference type="InterPro" id="IPR020845">
    <property type="entry name" value="AMP-binding_CS"/>
</dbReference>
<dbReference type="InterPro" id="IPR010080">
    <property type="entry name" value="Thioester_reductase-like_dom"/>
</dbReference>
<dbReference type="InterPro" id="IPR025110">
    <property type="entry name" value="AMP-bd_C"/>
</dbReference>
<dbReference type="Proteomes" id="UP000824988">
    <property type="component" value="Chromosome"/>
</dbReference>
<evidence type="ECO:0000256" key="1">
    <source>
        <dbReference type="ARBA" id="ARBA00001957"/>
    </source>
</evidence>
<dbReference type="InterPro" id="IPR006162">
    <property type="entry name" value="Ppantetheine_attach_site"/>
</dbReference>
<dbReference type="EMBL" id="AP019782">
    <property type="protein sequence ID" value="BBL70550.1"/>
    <property type="molecule type" value="Genomic_DNA"/>
</dbReference>
<keyword evidence="3" id="KW-0597">Phosphoprotein</keyword>
<gene>
    <name evidence="5" type="ORF">MoryE10_11560</name>
</gene>
<dbReference type="PROSITE" id="PS00455">
    <property type="entry name" value="AMP_BINDING"/>
    <property type="match status" value="2"/>
</dbReference>
<dbReference type="Pfam" id="PF00668">
    <property type="entry name" value="Condensation"/>
    <property type="match status" value="2"/>
</dbReference>
<comment type="cofactor">
    <cofactor evidence="1">
        <name>pantetheine 4'-phosphate</name>
        <dbReference type="ChEBI" id="CHEBI:47942"/>
    </cofactor>
</comment>
<dbReference type="InterPro" id="IPR020806">
    <property type="entry name" value="PKS_PP-bd"/>
</dbReference>
<dbReference type="Pfam" id="PF13193">
    <property type="entry name" value="AMP-binding_C"/>
    <property type="match status" value="2"/>
</dbReference>
<dbReference type="InterPro" id="IPR010071">
    <property type="entry name" value="AA_adenyl_dom"/>
</dbReference>
<dbReference type="GO" id="GO:0072330">
    <property type="term" value="P:monocarboxylic acid biosynthetic process"/>
    <property type="evidence" value="ECO:0007669"/>
    <property type="project" value="UniProtKB-ARBA"/>
</dbReference>
<dbReference type="InterPro" id="IPR001242">
    <property type="entry name" value="Condensation_dom"/>
</dbReference>
<dbReference type="InterPro" id="IPR041464">
    <property type="entry name" value="TubC_N"/>
</dbReference>
<feature type="domain" description="Carrier" evidence="4">
    <location>
        <begin position="2096"/>
        <end position="2171"/>
    </location>
</feature>
<protein>
    <recommendedName>
        <fullName evidence="4">Carrier domain-containing protein</fullName>
    </recommendedName>
</protein>
<dbReference type="Pfam" id="PF18563">
    <property type="entry name" value="TubC_N"/>
    <property type="match status" value="1"/>
</dbReference>
<dbReference type="GO" id="GO:0005829">
    <property type="term" value="C:cytosol"/>
    <property type="evidence" value="ECO:0007669"/>
    <property type="project" value="TreeGrafter"/>
</dbReference>
<dbReference type="CDD" id="cd19531">
    <property type="entry name" value="LCL_NRPS-like"/>
    <property type="match status" value="2"/>
</dbReference>
<evidence type="ECO:0000313" key="6">
    <source>
        <dbReference type="Proteomes" id="UP000824988"/>
    </source>
</evidence>
<dbReference type="PANTHER" id="PTHR45527:SF1">
    <property type="entry name" value="FATTY ACID SYNTHASE"/>
    <property type="match status" value="1"/>
</dbReference>
<dbReference type="GO" id="GO:0043041">
    <property type="term" value="P:amino acid activation for nonribosomal peptide biosynthetic process"/>
    <property type="evidence" value="ECO:0007669"/>
    <property type="project" value="TreeGrafter"/>
</dbReference>
<dbReference type="FunFam" id="3.40.50.12780:FF:000012">
    <property type="entry name" value="Non-ribosomal peptide synthetase"/>
    <property type="match status" value="1"/>
</dbReference>
<dbReference type="InterPro" id="IPR000873">
    <property type="entry name" value="AMP-dep_synth/lig_dom"/>
</dbReference>
<dbReference type="SMART" id="SM00823">
    <property type="entry name" value="PKS_PP"/>
    <property type="match status" value="2"/>
</dbReference>
<dbReference type="CDD" id="cd05930">
    <property type="entry name" value="A_NRPS"/>
    <property type="match status" value="2"/>
</dbReference>
<dbReference type="Pfam" id="PF07993">
    <property type="entry name" value="NAD_binding_4"/>
    <property type="match status" value="1"/>
</dbReference>
<name>A0A8D4VMG5_9GAMM</name>